<name>A0A7D7WG42_9MICO</name>
<dbReference type="GO" id="GO:0005975">
    <property type="term" value="P:carbohydrate metabolic process"/>
    <property type="evidence" value="ECO:0007669"/>
    <property type="project" value="InterPro"/>
</dbReference>
<dbReference type="RefSeq" id="WP_182254866.1">
    <property type="nucleotide sequence ID" value="NZ_CP043732.1"/>
</dbReference>
<gene>
    <name evidence="1" type="ORF">FVO59_03935</name>
</gene>
<dbReference type="Gene3D" id="1.50.10.20">
    <property type="match status" value="1"/>
</dbReference>
<dbReference type="Proteomes" id="UP000515708">
    <property type="component" value="Chromosome"/>
</dbReference>
<sequence length="685" mass="76787">MMTTEAYEFVFEAGEWTLRRDREPILRVLGREGATDSFTPIEGGFWLWERVCDQPTDSMRMELETTFAPQYTMVPGISYNGNGWGDTPEYVGDRAADGTPWTWAWHRATIPACTYSAADGQAVVLSGALDDAVSCSLTREGDVERHTLLWPEVEGPQVLHRHFWKEAYQGSMPPRRVFQAVIGGFAAERPHLDYQPLLDFAFRYYGHPVKERFGPKRLHELSLAYTKFLWSREADGFISINRGCGWHEDITAFGKARISKYEIGWVGQSALLSVALLEEYERTGDADARDKGLSTLDHWCRFAMPNGMVRIKFSLSPEEDGVLETAVEKLEQSKEPGKELPYEEYHPEFVTGADGKRIFPIDACNLGGAAEHLLSAYEIAERIGEPRPEYRRVALGICDFALRDQKESGQFAKAWNPDGSVFREGGTVGCFLVPALIKAYEVTGDEAYRDSAVRAFDFYYAELLRDGYTTAGALDTYCIDKESSSPLLIAALRLHKLTGERRYLEAAETTAWYLSTWMMHFTVKYPEGSLLHETGIDTFGMTSVSTAHTAVDQYSLHDVLSFFALAEATGDDQWRERALALWVGASQLISDGTLSVRGRVRPAGSQDEAIFHTRWGRPLVTEFHPCEWLPAWPTAFRLEVLHGLGDWSDLERGLDVIAGAIDVRPLDEPIAELGVSETAMVGRTG</sequence>
<dbReference type="EMBL" id="CP043732">
    <property type="protein sequence ID" value="QMU96453.1"/>
    <property type="molecule type" value="Genomic_DNA"/>
</dbReference>
<accession>A0A7D7WG42</accession>
<organism evidence="1 2">
    <name type="scientific">Microbacterium esteraromaticum</name>
    <dbReference type="NCBI Taxonomy" id="57043"/>
    <lineage>
        <taxon>Bacteria</taxon>
        <taxon>Bacillati</taxon>
        <taxon>Actinomycetota</taxon>
        <taxon>Actinomycetes</taxon>
        <taxon>Micrococcales</taxon>
        <taxon>Microbacteriaceae</taxon>
        <taxon>Microbacterium</taxon>
    </lineage>
</organism>
<dbReference type="InterPro" id="IPR008928">
    <property type="entry name" value="6-hairpin_glycosidase_sf"/>
</dbReference>
<evidence type="ECO:0000313" key="2">
    <source>
        <dbReference type="Proteomes" id="UP000515708"/>
    </source>
</evidence>
<evidence type="ECO:0000313" key="1">
    <source>
        <dbReference type="EMBL" id="QMU96453.1"/>
    </source>
</evidence>
<reference evidence="1 2" key="1">
    <citation type="journal article" date="2020" name="Front. Microbiol.">
        <title>Design of Bacterial Strain-Specific qPCR Assays Using NGS Data and Publicly Available Resources and Its Application to Track Biocontrol Strains.</title>
        <authorList>
            <person name="Hernandez I."/>
            <person name="Sant C."/>
            <person name="Martinez R."/>
            <person name="Fernandez C."/>
        </authorList>
    </citation>
    <scope>NUCLEOTIDE SEQUENCE [LARGE SCALE GENOMIC DNA]</scope>
    <source>
        <strain evidence="1 2">B24</strain>
    </source>
</reference>
<dbReference type="AlphaFoldDB" id="A0A7D7WG42"/>
<proteinExistence type="predicted"/>
<dbReference type="SUPFAM" id="SSF48208">
    <property type="entry name" value="Six-hairpin glycosidases"/>
    <property type="match status" value="2"/>
</dbReference>
<protein>
    <submittedName>
        <fullName evidence="1">Uncharacterized protein</fullName>
    </submittedName>
</protein>